<evidence type="ECO:0000313" key="9">
    <source>
        <dbReference type="Proteomes" id="UP001642540"/>
    </source>
</evidence>
<proteinExistence type="inferred from homology"/>
<evidence type="ECO:0000256" key="6">
    <source>
        <dbReference type="SAM" id="MobiDB-lite"/>
    </source>
</evidence>
<keyword evidence="3" id="KW-0344">Guanine-nucleotide releasing factor</keyword>
<feature type="domain" description="UDENN FLCN/SMCR8-type" evidence="7">
    <location>
        <begin position="66"/>
        <end position="802"/>
    </location>
</feature>
<feature type="region of interest" description="Disordered" evidence="6">
    <location>
        <begin position="391"/>
        <end position="426"/>
    </location>
</feature>
<evidence type="ECO:0000256" key="2">
    <source>
        <dbReference type="ARBA" id="ARBA00022490"/>
    </source>
</evidence>
<keyword evidence="2" id="KW-0963">Cytoplasm</keyword>
<keyword evidence="9" id="KW-1185">Reference proteome</keyword>
<dbReference type="PANTHER" id="PTHR31334">
    <property type="entry name" value="SMITH-MAGENIS SYNDROME REGION GENE 8 PROTEIN"/>
    <property type="match status" value="1"/>
</dbReference>
<evidence type="ECO:0000256" key="5">
    <source>
        <dbReference type="ARBA" id="ARBA00038137"/>
    </source>
</evidence>
<dbReference type="PANTHER" id="PTHR31334:SF1">
    <property type="entry name" value="GUANINE NUCLEOTIDE EXCHANGE PROTEIN SMCR8"/>
    <property type="match status" value="1"/>
</dbReference>
<evidence type="ECO:0000256" key="4">
    <source>
        <dbReference type="ARBA" id="ARBA00023006"/>
    </source>
</evidence>
<reference evidence="8 9" key="1">
    <citation type="submission" date="2024-08" db="EMBL/GenBank/DDBJ databases">
        <authorList>
            <person name="Cucini C."/>
            <person name="Frati F."/>
        </authorList>
    </citation>
    <scope>NUCLEOTIDE SEQUENCE [LARGE SCALE GENOMIC DNA]</scope>
</reference>
<evidence type="ECO:0000259" key="7">
    <source>
        <dbReference type="PROSITE" id="PS51834"/>
    </source>
</evidence>
<dbReference type="Proteomes" id="UP001642540">
    <property type="component" value="Unassembled WGS sequence"/>
</dbReference>
<sequence length="811" mass="91610">MTVTAGRQQQEGTALTSSNAMSLTYSDFLYARNDYTEVYEDDAREVRRSLPSDFKPIQETKVPLMQNAEGEDHDFIIIAEFSELEGPIPLCTIPNDAADKTDIPMNDFVVHLMSTDYQVNTVGQFRICQDTQVMRKNVFPDVHVFMQYFTLYDIKARGFVRPFCLGYVSKDHKKLDKYVNFLITEFAKVTAILEDSNRRWFSKELRLYLDKLQHAKESYIQEFSTEAGSDKNQFDEFVDADNVSLDQIAHQYSEIHNILTVVQGFLSGDSFSSNEISDIIQYVSRHSDSPLINFLKRNGIISTKKSSPTASSESLNNIPLVHPLRPKGEPLRPLSVLGQHGSVHLVAKLMQIYDSCKVDILFTEMTDASLYFTRHFENLRFQTTESAAVGDRDANLNCSPGKSSGISSSDLNNSTSSNSATDASFSDDSKHSCELSPLKQTQCKSVNSTPLLRNLQTKELYQLMEKLHIYVPVISDNKSGSYHTVSEEESDVNFSSQPGTGPDEQCGVSALESTFDTGIEMETRAGESKTEPSISRRTEVQVPEGDLWDDLKMNSLHSFSSDEELSLNYLPSTHGTSEETIMKEPWWIHASKKLVRGVPGYGLANFFRRYHQAAHHVLYSILLGRPIIICGEEKLSRKIGRIITALIPLVPAMSTEGNKPCWKLLRWHRGILVQAHIETFRIIGMCIPEKLEIHDLIPPRLVTLVTILSADKKCILGGPAYSGDMLQNFEKNYQKHFYNSDVSLLAYIGGIYSEIESKVYTYKSLLHKYKSRSSNNVHLLFKELNIRASDIEIIKYLGNRISDPSECVNIL</sequence>
<gene>
    <name evidence="8" type="ORF">ODALV1_LOCUS25249</name>
</gene>
<dbReference type="InterPro" id="IPR037520">
    <property type="entry name" value="Folliculin/SMCR8_longin"/>
</dbReference>
<accession>A0ABP1RRD3</accession>
<evidence type="ECO:0000313" key="8">
    <source>
        <dbReference type="EMBL" id="CAL8133855.1"/>
    </source>
</evidence>
<dbReference type="PROSITE" id="PS51834">
    <property type="entry name" value="DENN_FLCN_SMCR8"/>
    <property type="match status" value="1"/>
</dbReference>
<organism evidence="8 9">
    <name type="scientific">Orchesella dallaii</name>
    <dbReference type="NCBI Taxonomy" id="48710"/>
    <lineage>
        <taxon>Eukaryota</taxon>
        <taxon>Metazoa</taxon>
        <taxon>Ecdysozoa</taxon>
        <taxon>Arthropoda</taxon>
        <taxon>Hexapoda</taxon>
        <taxon>Collembola</taxon>
        <taxon>Entomobryomorpha</taxon>
        <taxon>Entomobryoidea</taxon>
        <taxon>Orchesellidae</taxon>
        <taxon>Orchesellinae</taxon>
        <taxon>Orchesella</taxon>
    </lineage>
</organism>
<dbReference type="InterPro" id="IPR037521">
    <property type="entry name" value="FLCN/SMCR8_DENN"/>
</dbReference>
<protein>
    <recommendedName>
        <fullName evidence="7">UDENN FLCN/SMCR8-type domain-containing protein</fullName>
    </recommendedName>
</protein>
<evidence type="ECO:0000256" key="3">
    <source>
        <dbReference type="ARBA" id="ARBA00022658"/>
    </source>
</evidence>
<dbReference type="EMBL" id="CAXLJM020000102">
    <property type="protein sequence ID" value="CAL8133855.1"/>
    <property type="molecule type" value="Genomic_DNA"/>
</dbReference>
<feature type="region of interest" description="Disordered" evidence="6">
    <location>
        <begin position="486"/>
        <end position="505"/>
    </location>
</feature>
<evidence type="ECO:0000256" key="1">
    <source>
        <dbReference type="ARBA" id="ARBA00004496"/>
    </source>
</evidence>
<comment type="caution">
    <text evidence="8">The sequence shown here is derived from an EMBL/GenBank/DDBJ whole genome shotgun (WGS) entry which is preliminary data.</text>
</comment>
<name>A0ABP1RRD3_9HEXA</name>
<comment type="similarity">
    <text evidence="5">Belongs to the SMCR8 family.</text>
</comment>
<dbReference type="Pfam" id="PF11704">
    <property type="entry name" value="Folliculin"/>
    <property type="match status" value="1"/>
</dbReference>
<comment type="subcellular location">
    <subcellularLocation>
        <location evidence="1">Cytoplasm</location>
    </subcellularLocation>
</comment>
<feature type="compositionally biased region" description="Low complexity" evidence="6">
    <location>
        <begin position="397"/>
        <end position="426"/>
    </location>
</feature>
<keyword evidence="4" id="KW-0072">Autophagy</keyword>